<dbReference type="AlphaFoldDB" id="A0A0F9G0A8"/>
<reference evidence="1" key="1">
    <citation type="journal article" date="2015" name="Nature">
        <title>Complex archaea that bridge the gap between prokaryotes and eukaryotes.</title>
        <authorList>
            <person name="Spang A."/>
            <person name="Saw J.H."/>
            <person name="Jorgensen S.L."/>
            <person name="Zaremba-Niedzwiedzka K."/>
            <person name="Martijn J."/>
            <person name="Lind A.E."/>
            <person name="van Eijk R."/>
            <person name="Schleper C."/>
            <person name="Guy L."/>
            <person name="Ettema T.J."/>
        </authorList>
    </citation>
    <scope>NUCLEOTIDE SEQUENCE</scope>
</reference>
<comment type="caution">
    <text evidence="1">The sequence shown here is derived from an EMBL/GenBank/DDBJ whole genome shotgun (WGS) entry which is preliminary data.</text>
</comment>
<organism evidence="1">
    <name type="scientific">marine sediment metagenome</name>
    <dbReference type="NCBI Taxonomy" id="412755"/>
    <lineage>
        <taxon>unclassified sequences</taxon>
        <taxon>metagenomes</taxon>
        <taxon>ecological metagenomes</taxon>
    </lineage>
</organism>
<protein>
    <submittedName>
        <fullName evidence="1">Uncharacterized protein</fullName>
    </submittedName>
</protein>
<dbReference type="EMBL" id="LAZR01028301">
    <property type="protein sequence ID" value="KKL63030.1"/>
    <property type="molecule type" value="Genomic_DNA"/>
</dbReference>
<gene>
    <name evidence="1" type="ORF">LCGC14_2179250</name>
</gene>
<accession>A0A0F9G0A8</accession>
<proteinExistence type="predicted"/>
<name>A0A0F9G0A8_9ZZZZ</name>
<evidence type="ECO:0000313" key="1">
    <source>
        <dbReference type="EMBL" id="KKL63030.1"/>
    </source>
</evidence>
<sequence>MSILGTATEARGSWKGCLTCWKCGTKSPEYTARLMWHEEFDEVLCYGDEPDGWIDMTEPGDEGKNGVCRLCRQKAEARP</sequence>